<keyword evidence="2" id="KW-1185">Reference proteome</keyword>
<evidence type="ECO:0000313" key="1">
    <source>
        <dbReference type="EMBL" id="RMX49373.1"/>
    </source>
</evidence>
<gene>
    <name evidence="1" type="ORF">pdam_00018209</name>
</gene>
<dbReference type="Proteomes" id="UP000275408">
    <property type="component" value="Unassembled WGS sequence"/>
</dbReference>
<reference evidence="1 2" key="1">
    <citation type="journal article" date="2018" name="Sci. Rep.">
        <title>Comparative analysis of the Pocillopora damicornis genome highlights role of immune system in coral evolution.</title>
        <authorList>
            <person name="Cunning R."/>
            <person name="Bay R.A."/>
            <person name="Gillette P."/>
            <person name="Baker A.C."/>
            <person name="Traylor-Knowles N."/>
        </authorList>
    </citation>
    <scope>NUCLEOTIDE SEQUENCE [LARGE SCALE GENOMIC DNA]</scope>
    <source>
        <strain evidence="1">RSMAS</strain>
        <tissue evidence="1">Whole animal</tissue>
    </source>
</reference>
<proteinExistence type="predicted"/>
<name>A0A3M6U6Q9_POCDA</name>
<comment type="caution">
    <text evidence="1">The sequence shown here is derived from an EMBL/GenBank/DDBJ whole genome shotgun (WGS) entry which is preliminary data.</text>
</comment>
<dbReference type="AlphaFoldDB" id="A0A3M6U6Q9"/>
<evidence type="ECO:0000313" key="2">
    <source>
        <dbReference type="Proteomes" id="UP000275408"/>
    </source>
</evidence>
<sequence length="267" mass="29800">MYFKRLLLNRGTSTGNMVKLIDDYVFWRDIEQWQRLASRISCPIGPELSLRPLGILKSQFIPWTDSWCPCGFPQVINDLLARFNQVSSQKHLSMSTDPYHEAEMTELAKARSSLLAVSAVLALMTPEIGADQLRPFGINDLSPAPLIPWYWVASRIESVLSSSANLEARRTSPKNAKAERGLGKSACYLIWKKLGIFIPVGSGICLNCRVNLDMQKIGELPTKLPETKNLSYEETETIETSVSSELALNRNSVINSGTKQGPRAKKD</sequence>
<accession>A0A3M6U6Q9</accession>
<protein>
    <submittedName>
        <fullName evidence="1">Uncharacterized protein</fullName>
    </submittedName>
</protein>
<organism evidence="1 2">
    <name type="scientific">Pocillopora damicornis</name>
    <name type="common">Cauliflower coral</name>
    <name type="synonym">Millepora damicornis</name>
    <dbReference type="NCBI Taxonomy" id="46731"/>
    <lineage>
        <taxon>Eukaryota</taxon>
        <taxon>Metazoa</taxon>
        <taxon>Cnidaria</taxon>
        <taxon>Anthozoa</taxon>
        <taxon>Hexacorallia</taxon>
        <taxon>Scleractinia</taxon>
        <taxon>Astrocoeniina</taxon>
        <taxon>Pocilloporidae</taxon>
        <taxon>Pocillopora</taxon>
    </lineage>
</organism>
<dbReference type="EMBL" id="RCHS01002146">
    <property type="protein sequence ID" value="RMX49373.1"/>
    <property type="molecule type" value="Genomic_DNA"/>
</dbReference>